<dbReference type="Gene3D" id="3.40.50.80">
    <property type="entry name" value="Nucleotide-binding domain of ferredoxin-NADP reductase (FNR) module"/>
    <property type="match status" value="1"/>
</dbReference>
<dbReference type="InterPro" id="IPR019480">
    <property type="entry name" value="Dihydroorotate_DH_Fe-S-bd"/>
</dbReference>
<dbReference type="InterPro" id="IPR001709">
    <property type="entry name" value="Flavoprot_Pyr_Nucl_cyt_Rdtase"/>
</dbReference>
<feature type="binding site" evidence="1">
    <location>
        <position position="244"/>
    </location>
    <ligand>
        <name>[2Fe-2S] cluster</name>
        <dbReference type="ChEBI" id="CHEBI:190135"/>
    </ligand>
</feature>
<dbReference type="InterPro" id="IPR001433">
    <property type="entry name" value="OxRdtase_FAD/NAD-bd"/>
</dbReference>
<keyword evidence="1" id="KW-0001">2Fe-2S</keyword>
<dbReference type="GO" id="GO:0050660">
    <property type="term" value="F:flavin adenine dinucleotide binding"/>
    <property type="evidence" value="ECO:0007669"/>
    <property type="project" value="InterPro"/>
</dbReference>
<dbReference type="InterPro" id="IPR012165">
    <property type="entry name" value="Cyt_c3_hydrogenase_gsu"/>
</dbReference>
<dbReference type="GO" id="GO:0046872">
    <property type="term" value="F:metal ion binding"/>
    <property type="evidence" value="ECO:0007669"/>
    <property type="project" value="UniProtKB-KW"/>
</dbReference>
<dbReference type="PRINTS" id="PR00371">
    <property type="entry name" value="FPNCR"/>
</dbReference>
<evidence type="ECO:0000313" key="4">
    <source>
        <dbReference type="Proteomes" id="UP000178724"/>
    </source>
</evidence>
<dbReference type="Pfam" id="PF10418">
    <property type="entry name" value="DHODB_Fe-S_bind"/>
    <property type="match status" value="1"/>
</dbReference>
<dbReference type="PANTHER" id="PTHR43513:SF1">
    <property type="entry name" value="ANAEROBIC SULFITE REDUCTASE SUBUNIT B"/>
    <property type="match status" value="1"/>
</dbReference>
<dbReference type="CDD" id="cd06221">
    <property type="entry name" value="sulfite_reductase_like"/>
    <property type="match status" value="1"/>
</dbReference>
<dbReference type="PRINTS" id="PR00410">
    <property type="entry name" value="PHEHYDRXLASE"/>
</dbReference>
<accession>A0A1F4Q1Y0</accession>
<name>A0A1F4Q1Y0_UNCSA</name>
<keyword evidence="1" id="KW-0411">Iron-sulfur</keyword>
<dbReference type="InterPro" id="IPR017938">
    <property type="entry name" value="Riboflavin_synthase-like_b-brl"/>
</dbReference>
<keyword evidence="1" id="KW-0479">Metal-binding</keyword>
<dbReference type="Pfam" id="PF00175">
    <property type="entry name" value="NAD_binding_1"/>
    <property type="match status" value="1"/>
</dbReference>
<dbReference type="PROSITE" id="PS51384">
    <property type="entry name" value="FAD_FR"/>
    <property type="match status" value="1"/>
</dbReference>
<evidence type="ECO:0000256" key="1">
    <source>
        <dbReference type="PIRSR" id="PIRSR006816-2"/>
    </source>
</evidence>
<evidence type="ECO:0000313" key="3">
    <source>
        <dbReference type="EMBL" id="OGB89836.1"/>
    </source>
</evidence>
<feature type="binding site" evidence="1">
    <location>
        <position position="239"/>
    </location>
    <ligand>
        <name>[2Fe-2S] cluster</name>
        <dbReference type="ChEBI" id="CHEBI:190135"/>
    </ligand>
</feature>
<dbReference type="InterPro" id="IPR008333">
    <property type="entry name" value="Cbr1-like_FAD-bd_dom"/>
</dbReference>
<comment type="caution">
    <text evidence="3">The sequence shown here is derived from an EMBL/GenBank/DDBJ whole genome shotgun (WGS) entry which is preliminary data.</text>
</comment>
<dbReference type="InterPro" id="IPR039261">
    <property type="entry name" value="FNR_nucleotide-bd"/>
</dbReference>
<dbReference type="SUPFAM" id="SSF63380">
    <property type="entry name" value="Riboflavin synthase domain-like"/>
    <property type="match status" value="1"/>
</dbReference>
<feature type="binding site" evidence="1">
    <location>
        <position position="255"/>
    </location>
    <ligand>
        <name>[2Fe-2S] cluster</name>
        <dbReference type="ChEBI" id="CHEBI:190135"/>
    </ligand>
</feature>
<dbReference type="GO" id="GO:0051537">
    <property type="term" value="F:2 iron, 2 sulfur cluster binding"/>
    <property type="evidence" value="ECO:0007669"/>
    <property type="project" value="UniProtKB-KW"/>
</dbReference>
<reference evidence="3 4" key="1">
    <citation type="journal article" date="2016" name="Nat. Commun.">
        <title>Thousands of microbial genomes shed light on interconnected biogeochemical processes in an aquifer system.</title>
        <authorList>
            <person name="Anantharaman K."/>
            <person name="Brown C.T."/>
            <person name="Hug L.A."/>
            <person name="Sharon I."/>
            <person name="Castelle C.J."/>
            <person name="Probst A.J."/>
            <person name="Thomas B.C."/>
            <person name="Singh A."/>
            <person name="Wilkins M.J."/>
            <person name="Karaoz U."/>
            <person name="Brodie E.L."/>
            <person name="Williams K.H."/>
            <person name="Hubbard S.S."/>
            <person name="Banfield J.F."/>
        </authorList>
    </citation>
    <scope>NUCLEOTIDE SEQUENCE [LARGE SCALE GENOMIC DNA]</scope>
</reference>
<gene>
    <name evidence="3" type="ORF">A2625_05235</name>
</gene>
<proteinExistence type="predicted"/>
<dbReference type="Pfam" id="PF00970">
    <property type="entry name" value="FAD_binding_6"/>
    <property type="match status" value="1"/>
</dbReference>
<sequence length="273" mass="30385">MKTLYTPELAVIKKVIPQTPLETFFELELTERKTLGHKPGQFVEVSIFGIGEAPISISSAPEPDKPTFELCVRKVGNVTNALLEKKVGDKIGIRGPFGNGFDIARFKGKDILFIAGGIGLVPLRSLILEVLNRRPEYGKINVLYGCKTPRDLLFKGELKSWECGGTVECMITVDLGDENWQGDVGVITTLIPRVEIDEKKTQAVIVGPPVMYRFVIKELKARRLADANIWMSLERKMKCGVGKCGHCQMNEIYVCQDGPVFNYAELKKIPESI</sequence>
<protein>
    <submittedName>
        <fullName evidence="3">Oxidoreductase</fullName>
    </submittedName>
</protein>
<comment type="cofactor">
    <cofactor evidence="1">
        <name>[2Fe-2S] cluster</name>
        <dbReference type="ChEBI" id="CHEBI:190135"/>
    </cofactor>
    <text evidence="1">Binds 1 [2Fe-2S] cluster per subunit.</text>
</comment>
<organism evidence="3 4">
    <name type="scientific">candidate division WOR-1 bacterium RIFCSPHIGHO2_01_FULL_53_15</name>
    <dbReference type="NCBI Taxonomy" id="1802564"/>
    <lineage>
        <taxon>Bacteria</taxon>
        <taxon>Bacillati</taxon>
        <taxon>Saganbacteria</taxon>
    </lineage>
</organism>
<dbReference type="InterPro" id="IPR017927">
    <property type="entry name" value="FAD-bd_FR_type"/>
</dbReference>
<dbReference type="PIRSF" id="PIRSF006816">
    <property type="entry name" value="Cyc3_hyd_g"/>
    <property type="match status" value="1"/>
</dbReference>
<dbReference type="EMBL" id="METM01000020">
    <property type="protein sequence ID" value="OGB89836.1"/>
    <property type="molecule type" value="Genomic_DNA"/>
</dbReference>
<dbReference type="PANTHER" id="PTHR43513">
    <property type="entry name" value="DIHYDROOROTATE DEHYDROGENASE B (NAD(+)), ELECTRON TRANSFER SUBUNIT"/>
    <property type="match status" value="1"/>
</dbReference>
<dbReference type="Proteomes" id="UP000178724">
    <property type="component" value="Unassembled WGS sequence"/>
</dbReference>
<keyword evidence="1" id="KW-0408">Iron</keyword>
<evidence type="ECO:0000259" key="2">
    <source>
        <dbReference type="PROSITE" id="PS51384"/>
    </source>
</evidence>
<dbReference type="GO" id="GO:0006221">
    <property type="term" value="P:pyrimidine nucleotide biosynthetic process"/>
    <property type="evidence" value="ECO:0007669"/>
    <property type="project" value="InterPro"/>
</dbReference>
<dbReference type="InterPro" id="IPR050353">
    <property type="entry name" value="PyrK_electron_transfer"/>
</dbReference>
<dbReference type="AlphaFoldDB" id="A0A1F4Q1Y0"/>
<dbReference type="Gene3D" id="2.40.30.10">
    <property type="entry name" value="Translation factors"/>
    <property type="match status" value="1"/>
</dbReference>
<dbReference type="SUPFAM" id="SSF52343">
    <property type="entry name" value="Ferredoxin reductase-like, C-terminal NADP-linked domain"/>
    <property type="match status" value="1"/>
</dbReference>
<feature type="domain" description="FAD-binding FR-type" evidence="2">
    <location>
        <begin position="5"/>
        <end position="103"/>
    </location>
</feature>
<feature type="binding site" evidence="1">
    <location>
        <position position="247"/>
    </location>
    <ligand>
        <name>[2Fe-2S] cluster</name>
        <dbReference type="ChEBI" id="CHEBI:190135"/>
    </ligand>
</feature>
<dbReference type="GO" id="GO:0016491">
    <property type="term" value="F:oxidoreductase activity"/>
    <property type="evidence" value="ECO:0007669"/>
    <property type="project" value="InterPro"/>
</dbReference>